<dbReference type="InterPro" id="IPR041496">
    <property type="entry name" value="YitH/HolE_GNAT"/>
</dbReference>
<dbReference type="Proteomes" id="UP000595847">
    <property type="component" value="Chromosome"/>
</dbReference>
<reference evidence="3" key="2">
    <citation type="submission" date="2021-04" db="EMBL/GenBank/DDBJ databases">
        <title>Brevibacillus composti FJAT-54423, complete genome.</title>
        <authorList>
            <person name="Tang R."/>
        </authorList>
    </citation>
    <scope>NUCLEOTIDE SEQUENCE</scope>
    <source>
        <strain evidence="3">FJAT-54424</strain>
    </source>
</reference>
<dbReference type="EMBL" id="CP066308">
    <property type="protein sequence ID" value="QQE73706.1"/>
    <property type="molecule type" value="Genomic_DNA"/>
</dbReference>
<dbReference type="Pfam" id="PF13508">
    <property type="entry name" value="Acetyltransf_7"/>
    <property type="match status" value="1"/>
</dbReference>
<evidence type="ECO:0000313" key="5">
    <source>
        <dbReference type="Proteomes" id="UP000677234"/>
    </source>
</evidence>
<dbReference type="CDD" id="cd04301">
    <property type="entry name" value="NAT_SF"/>
    <property type="match status" value="1"/>
</dbReference>
<dbReference type="RefSeq" id="WP_198827308.1">
    <property type="nucleotide sequence ID" value="NZ_CP066308.1"/>
</dbReference>
<evidence type="ECO:0000313" key="2">
    <source>
        <dbReference type="EMBL" id="QQE73706.1"/>
    </source>
</evidence>
<dbReference type="GO" id="GO:0016747">
    <property type="term" value="F:acyltransferase activity, transferring groups other than amino-acyl groups"/>
    <property type="evidence" value="ECO:0007669"/>
    <property type="project" value="InterPro"/>
</dbReference>
<evidence type="ECO:0000313" key="4">
    <source>
        <dbReference type="Proteomes" id="UP000595847"/>
    </source>
</evidence>
<dbReference type="PANTHER" id="PTHR47237">
    <property type="entry name" value="SLL0310 PROTEIN"/>
    <property type="match status" value="1"/>
</dbReference>
<dbReference type="InterPro" id="IPR000182">
    <property type="entry name" value="GNAT_dom"/>
</dbReference>
<dbReference type="Gene3D" id="3.40.630.90">
    <property type="match status" value="1"/>
</dbReference>
<dbReference type="Gene3D" id="3.40.630.30">
    <property type="match status" value="1"/>
</dbReference>
<evidence type="ECO:0000313" key="3">
    <source>
        <dbReference type="EMBL" id="QUO40789.1"/>
    </source>
</evidence>
<dbReference type="EMBL" id="CP073708">
    <property type="protein sequence ID" value="QUO40789.1"/>
    <property type="molecule type" value="Genomic_DNA"/>
</dbReference>
<dbReference type="Pfam" id="PF18014">
    <property type="entry name" value="Acetyltransf_18"/>
    <property type="match status" value="1"/>
</dbReference>
<protein>
    <submittedName>
        <fullName evidence="2">GNAT family N-acetyltransferase</fullName>
        <ecNumber evidence="3">2.3.1.-</ecNumber>
    </submittedName>
</protein>
<dbReference type="InterPro" id="IPR052729">
    <property type="entry name" value="Acyl/Acetyltrans_Enzymes"/>
</dbReference>
<organism evidence="2 4">
    <name type="scientific">Brevibacillus composti</name>
    <dbReference type="NCBI Taxonomy" id="2796470"/>
    <lineage>
        <taxon>Bacteria</taxon>
        <taxon>Bacillati</taxon>
        <taxon>Bacillota</taxon>
        <taxon>Bacilli</taxon>
        <taxon>Bacillales</taxon>
        <taxon>Paenibacillaceae</taxon>
        <taxon>Brevibacillus</taxon>
    </lineage>
</organism>
<dbReference type="Proteomes" id="UP000677234">
    <property type="component" value="Chromosome"/>
</dbReference>
<sequence length="306" mass="33128">MGDLDRFELRLEELTPADIPDLLRLSAMVGWDYDEEEVATFFIAGRVFGHRDREGGVCSCAAVIPYGESLASIGMVIVHPDYRGRGLGKEVTQACVDAGNEQTADGRAPALMLVATPAGRPVYEGLGFAAVDWVHKYLCDRYQPSAGPHAEGSSKATPPASSLWEVQPLAPEHLEPIIRLDKQAFGADRREFLFRRIVQARKKLVLLGRDGSVAGYGLGVEGPVNLVLGPIVAPDEQAAVLLVDALAHNYPGKLRIDVPSGHEGFRRFLEGAGFTQVTQPPIMVKQADRLPKRNGCLYAIASQAFG</sequence>
<dbReference type="SUPFAM" id="SSF55729">
    <property type="entry name" value="Acyl-CoA N-acyltransferases (Nat)"/>
    <property type="match status" value="1"/>
</dbReference>
<proteinExistence type="predicted"/>
<dbReference type="PROSITE" id="PS51186">
    <property type="entry name" value="GNAT"/>
    <property type="match status" value="1"/>
</dbReference>
<name>A0A7T5EJG2_9BACL</name>
<keyword evidence="3" id="KW-0012">Acyltransferase</keyword>
<evidence type="ECO:0000259" key="1">
    <source>
        <dbReference type="PROSITE" id="PS51186"/>
    </source>
</evidence>
<dbReference type="KEGG" id="bcop:JD108_17740"/>
<dbReference type="EC" id="2.3.1.-" evidence="3"/>
<keyword evidence="2" id="KW-0808">Transferase</keyword>
<keyword evidence="5" id="KW-1185">Reference proteome</keyword>
<feature type="domain" description="N-acetyltransferase" evidence="1">
    <location>
        <begin position="9"/>
        <end position="147"/>
    </location>
</feature>
<dbReference type="PANTHER" id="PTHR47237:SF2">
    <property type="entry name" value="BLL4206 PROTEIN"/>
    <property type="match status" value="1"/>
</dbReference>
<dbReference type="InterPro" id="IPR016181">
    <property type="entry name" value="Acyl_CoA_acyltransferase"/>
</dbReference>
<reference evidence="2 4" key="1">
    <citation type="submission" date="2020-12" db="EMBL/GenBank/DDBJ databases">
        <title>strain FJAT-54423T represents a novel species of the genus Brevibacillus.</title>
        <authorList>
            <person name="Tang R."/>
        </authorList>
    </citation>
    <scope>NUCLEOTIDE SEQUENCE [LARGE SCALE GENOMIC DNA]</scope>
    <source>
        <strain evidence="2 4">FJAT-54423</strain>
    </source>
</reference>
<dbReference type="AlphaFoldDB" id="A0A7T5EJG2"/>
<gene>
    <name evidence="2" type="ORF">JD108_17740</name>
    <name evidence="3" type="ORF">KDJ56_17680</name>
</gene>
<accession>A0A7T5EJG2</accession>